<dbReference type="PANTHER" id="PTHR43566">
    <property type="entry name" value="CONSERVED PROTEIN"/>
    <property type="match status" value="1"/>
</dbReference>
<dbReference type="Pfam" id="PF13173">
    <property type="entry name" value="AAA_14"/>
    <property type="match status" value="1"/>
</dbReference>
<organism evidence="3 4">
    <name type="scientific">Flavobacterium alvei</name>
    <dbReference type="NCBI Taxonomy" id="2080416"/>
    <lineage>
        <taxon>Bacteria</taxon>
        <taxon>Pseudomonadati</taxon>
        <taxon>Bacteroidota</taxon>
        <taxon>Flavobacteriia</taxon>
        <taxon>Flavobacteriales</taxon>
        <taxon>Flavobacteriaceae</taxon>
        <taxon>Flavobacterium</taxon>
    </lineage>
</organism>
<dbReference type="RefSeq" id="WP_103805192.1">
    <property type="nucleotide sequence ID" value="NZ_PQVG01000003.1"/>
</dbReference>
<dbReference type="InterPro" id="IPR027417">
    <property type="entry name" value="P-loop_NTPase"/>
</dbReference>
<dbReference type="EMBL" id="PQVG01000003">
    <property type="protein sequence ID" value="POY40129.1"/>
    <property type="molecule type" value="Genomic_DNA"/>
</dbReference>
<protein>
    <submittedName>
        <fullName evidence="3">ATPase</fullName>
    </submittedName>
</protein>
<dbReference type="Proteomes" id="UP000237310">
    <property type="component" value="Unassembled WGS sequence"/>
</dbReference>
<dbReference type="PANTHER" id="PTHR43566:SF1">
    <property type="entry name" value="AAA+ ATPASE DOMAIN-CONTAINING PROTEIN"/>
    <property type="match status" value="1"/>
</dbReference>
<accession>A0A2S5ACT7</accession>
<reference evidence="3 4" key="1">
    <citation type="submission" date="2018-01" db="EMBL/GenBank/DDBJ databases">
        <authorList>
            <person name="Gaut B.S."/>
            <person name="Morton B.R."/>
            <person name="Clegg M.T."/>
            <person name="Duvall M.R."/>
        </authorList>
    </citation>
    <scope>NUCLEOTIDE SEQUENCE [LARGE SCALE GENOMIC DNA]</scope>
    <source>
        <strain evidence="3 4">HR-AY</strain>
    </source>
</reference>
<dbReference type="SUPFAM" id="SSF52540">
    <property type="entry name" value="P-loop containing nucleoside triphosphate hydrolases"/>
    <property type="match status" value="1"/>
</dbReference>
<dbReference type="Gene3D" id="3.40.50.300">
    <property type="entry name" value="P-loop containing nucleotide triphosphate hydrolases"/>
    <property type="match status" value="1"/>
</dbReference>
<feature type="domain" description="DUF4143" evidence="2">
    <location>
        <begin position="188"/>
        <end position="344"/>
    </location>
</feature>
<evidence type="ECO:0000313" key="3">
    <source>
        <dbReference type="EMBL" id="POY40129.1"/>
    </source>
</evidence>
<feature type="domain" description="AAA" evidence="1">
    <location>
        <begin position="18"/>
        <end position="140"/>
    </location>
</feature>
<dbReference type="InterPro" id="IPR025420">
    <property type="entry name" value="DUF4143"/>
</dbReference>
<evidence type="ECO:0000259" key="2">
    <source>
        <dbReference type="Pfam" id="PF13635"/>
    </source>
</evidence>
<sequence length="376" mass="43762">MEIDRLALDLILQKLQPNKVIVLLGARRVGKTELIKKLVEQLNEKVLFLNGDDIESHSLLEIQSTANFKRLLGDTKFLIIDEAQEIPAIGKKLKLMVDTIQDLKILVTGSSAFEINNQLGEPLVGRMKTINLYPIAQMEYAKNENLLQTRSNLEDRLILGSYPELSHITNREEKISYLKELVNTQLLRDIFAFEGIKKRDKIIALLQIIAFRTGSELSLESVGRDLQISKNTVEKYLDLFSKVFIIYSVSGFSRNRDNEITKMKKWYFVDNGIRNAIINTFNPLNSREDVGKLWENYLNSERMKKMSYTQNFVYDYFWRTHTKQEIDRIEEKNEQLAAFEYKYGKAKAKIPTEFAKSYPEATFEIINQDNYLDYIL</sequence>
<proteinExistence type="predicted"/>
<gene>
    <name evidence="3" type="ORF">C3L50_05635</name>
</gene>
<dbReference type="OrthoDB" id="9778168at2"/>
<dbReference type="InterPro" id="IPR041682">
    <property type="entry name" value="AAA_14"/>
</dbReference>
<dbReference type="Pfam" id="PF13635">
    <property type="entry name" value="DUF4143"/>
    <property type="match status" value="1"/>
</dbReference>
<name>A0A2S5ACT7_9FLAO</name>
<keyword evidence="4" id="KW-1185">Reference proteome</keyword>
<dbReference type="AlphaFoldDB" id="A0A2S5ACT7"/>
<evidence type="ECO:0000313" key="4">
    <source>
        <dbReference type="Proteomes" id="UP000237310"/>
    </source>
</evidence>
<comment type="caution">
    <text evidence="3">The sequence shown here is derived from an EMBL/GenBank/DDBJ whole genome shotgun (WGS) entry which is preliminary data.</text>
</comment>
<evidence type="ECO:0000259" key="1">
    <source>
        <dbReference type="Pfam" id="PF13173"/>
    </source>
</evidence>